<feature type="active site" description="Glycyl thioester intermediate" evidence="10">
    <location>
        <position position="204"/>
    </location>
</feature>
<dbReference type="Gene3D" id="3.10.290.20">
    <property type="entry name" value="Ubiquitin-like 2 activating enzyme e1b. Chain: B, domain 3"/>
    <property type="match status" value="1"/>
</dbReference>
<evidence type="ECO:0000313" key="14">
    <source>
        <dbReference type="EMBL" id="KAJ6239486.1"/>
    </source>
</evidence>
<evidence type="ECO:0000313" key="13">
    <source>
        <dbReference type="EMBL" id="KAJ3451450.1"/>
    </source>
</evidence>
<dbReference type="CDD" id="cd01488">
    <property type="entry name" value="Uba3_RUB"/>
    <property type="match status" value="1"/>
</dbReference>
<dbReference type="InterPro" id="IPR023318">
    <property type="entry name" value="Ub_act_enz_dom_a_sf"/>
</dbReference>
<keyword evidence="7 11" id="KW-0067">ATP-binding</keyword>
<dbReference type="Gene3D" id="3.40.50.720">
    <property type="entry name" value="NAD(P)-binding Rossmann-like Domain"/>
    <property type="match status" value="1"/>
</dbReference>
<dbReference type="Pfam" id="PF08825">
    <property type="entry name" value="E2_bind"/>
    <property type="match status" value="1"/>
</dbReference>
<accession>A0AAV8AHS1</accession>
<dbReference type="GO" id="GO:0005634">
    <property type="term" value="C:nucleus"/>
    <property type="evidence" value="ECO:0007669"/>
    <property type="project" value="TreeGrafter"/>
</dbReference>
<dbReference type="InterPro" id="IPR045886">
    <property type="entry name" value="ThiF/MoeB/HesA"/>
</dbReference>
<keyword evidence="6 11" id="KW-0833">Ubl conjugation pathway</keyword>
<dbReference type="GO" id="GO:0045116">
    <property type="term" value="P:protein neddylation"/>
    <property type="evidence" value="ECO:0007669"/>
    <property type="project" value="UniProtKB-UniRule"/>
</dbReference>
<comment type="pathway">
    <text evidence="1 11">Protein modification; protein neddylation.</text>
</comment>
<evidence type="ECO:0000259" key="12">
    <source>
        <dbReference type="SMART" id="SM01181"/>
    </source>
</evidence>
<dbReference type="Proteomes" id="UP001146793">
    <property type="component" value="Unassembled WGS sequence"/>
</dbReference>
<evidence type="ECO:0000256" key="7">
    <source>
        <dbReference type="ARBA" id="ARBA00022840"/>
    </source>
</evidence>
<dbReference type="GO" id="GO:0019781">
    <property type="term" value="F:NEDD8 activating enzyme activity"/>
    <property type="evidence" value="ECO:0007669"/>
    <property type="project" value="UniProtKB-UniRule"/>
</dbReference>
<evidence type="ECO:0000256" key="8">
    <source>
        <dbReference type="ARBA" id="ARBA00023624"/>
    </source>
</evidence>
<evidence type="ECO:0000313" key="17">
    <source>
        <dbReference type="Proteomes" id="UP001150062"/>
    </source>
</evidence>
<dbReference type="SUPFAM" id="SSF69572">
    <property type="entry name" value="Activating enzymes of the ubiquitin-like proteins"/>
    <property type="match status" value="1"/>
</dbReference>
<comment type="function">
    <text evidence="11">Catalytic subunit of the dimeric E1 enzyme, which activates NEDD8.</text>
</comment>
<feature type="domain" description="E2 binding" evidence="12">
    <location>
        <begin position="336"/>
        <end position="418"/>
    </location>
</feature>
<comment type="caution">
    <text evidence="13">The sequence shown here is derived from an EMBL/GenBank/DDBJ whole genome shotgun (WGS) entry which is preliminary data.</text>
</comment>
<proteinExistence type="inferred from homology"/>
<dbReference type="InterPro" id="IPR000594">
    <property type="entry name" value="ThiF_NAD_FAD-bd"/>
</dbReference>
<dbReference type="EMBL" id="JAOAOG010000055">
    <property type="protein sequence ID" value="KAJ6251689.1"/>
    <property type="molecule type" value="Genomic_DNA"/>
</dbReference>
<dbReference type="PANTHER" id="PTHR10953:SF6">
    <property type="entry name" value="NEDD8-ACTIVATING ENZYME E1 CATALYTIC SUBUNIT"/>
    <property type="match status" value="1"/>
</dbReference>
<comment type="catalytic activity">
    <reaction evidence="9 11">
        <text>ATP + [NEDD8 protein] + [E1 NEDD8-activating enzyme]-L-cysteine = AMP + diphosphate + [E1 NEDD8-activating enzyme]-S-[NEDD8 protein]-yl-L-cysteine.</text>
        <dbReference type="EC" id="6.2.1.64"/>
    </reaction>
</comment>
<dbReference type="FunFam" id="1.10.10.520:FF:000001">
    <property type="entry name" value="NEDD8-activating enzyme E1 catalytic subunit"/>
    <property type="match status" value="1"/>
</dbReference>
<dbReference type="InterPro" id="IPR033127">
    <property type="entry name" value="UBQ-activ_enz_E1_Cys_AS"/>
</dbReference>
<evidence type="ECO:0000256" key="3">
    <source>
        <dbReference type="ARBA" id="ARBA00015203"/>
    </source>
</evidence>
<dbReference type="GO" id="GO:0005737">
    <property type="term" value="C:cytoplasm"/>
    <property type="evidence" value="ECO:0007669"/>
    <property type="project" value="TreeGrafter"/>
</dbReference>
<dbReference type="GO" id="GO:0005524">
    <property type="term" value="F:ATP binding"/>
    <property type="evidence" value="ECO:0007669"/>
    <property type="project" value="UniProtKB-UniRule"/>
</dbReference>
<dbReference type="FunFam" id="3.50.50.80:FF:000002">
    <property type="entry name" value="SUMO-activating enzyme subunit 2"/>
    <property type="match status" value="1"/>
</dbReference>
<name>A0AAV8AHS1_9EUKA</name>
<dbReference type="InterPro" id="IPR014929">
    <property type="entry name" value="E2-binding"/>
</dbReference>
<evidence type="ECO:0000256" key="4">
    <source>
        <dbReference type="ARBA" id="ARBA00022598"/>
    </source>
</evidence>
<reference evidence="13" key="2">
    <citation type="submission" date="2022-08" db="EMBL/GenBank/DDBJ databases">
        <title>Novel sulphate-reducing endosymbionts in the free-living metamonad Anaeramoeba.</title>
        <authorList>
            <person name="Jerlstrom-Hultqvist J."/>
            <person name="Cepicka I."/>
            <person name="Gallot-Lavallee L."/>
            <person name="Salas-Leiva D."/>
            <person name="Curtis B.A."/>
            <person name="Zahonova K."/>
            <person name="Pipaliya S."/>
            <person name="Dacks J."/>
            <person name="Roger A.J."/>
        </authorList>
    </citation>
    <scope>NUCLEOTIDE SEQUENCE</scope>
    <source>
        <strain evidence="13">Busselton2</strain>
    </source>
</reference>
<evidence type="ECO:0000256" key="2">
    <source>
        <dbReference type="ARBA" id="ARBA00006310"/>
    </source>
</evidence>
<dbReference type="Gene3D" id="1.10.10.520">
    <property type="entry name" value="Ubiquitin activating enzymes (Uba3). Chain: B, domain 2"/>
    <property type="match status" value="1"/>
</dbReference>
<organism evidence="13 16">
    <name type="scientific">Anaeramoeba flamelloides</name>
    <dbReference type="NCBI Taxonomy" id="1746091"/>
    <lineage>
        <taxon>Eukaryota</taxon>
        <taxon>Metamonada</taxon>
        <taxon>Anaeramoebidae</taxon>
        <taxon>Anaeramoeba</taxon>
    </lineage>
</organism>
<dbReference type="AlphaFoldDB" id="A0AAV8AHS1"/>
<evidence type="ECO:0000256" key="11">
    <source>
        <dbReference type="RuleBase" id="RU368009"/>
    </source>
</evidence>
<evidence type="ECO:0000313" key="15">
    <source>
        <dbReference type="EMBL" id="KAJ6251689.1"/>
    </source>
</evidence>
<dbReference type="Pfam" id="PF00899">
    <property type="entry name" value="ThiF"/>
    <property type="match status" value="1"/>
</dbReference>
<dbReference type="Proteomes" id="UP001150062">
    <property type="component" value="Unassembled WGS sequence"/>
</dbReference>
<evidence type="ECO:0000313" key="16">
    <source>
        <dbReference type="Proteomes" id="UP001146793"/>
    </source>
</evidence>
<dbReference type="PANTHER" id="PTHR10953">
    <property type="entry name" value="UBIQUITIN-ACTIVATING ENZYME E1"/>
    <property type="match status" value="1"/>
</dbReference>
<dbReference type="PROSITE" id="PS00865">
    <property type="entry name" value="UBIQUITIN_ACTIVAT_2"/>
    <property type="match status" value="1"/>
</dbReference>
<evidence type="ECO:0000256" key="9">
    <source>
        <dbReference type="ARBA" id="ARBA00024626"/>
    </source>
</evidence>
<keyword evidence="4 11" id="KW-0436">Ligase</keyword>
<dbReference type="EC" id="6.2.1.64" evidence="8 11"/>
<comment type="similarity">
    <text evidence="2 11">Belongs to the ubiquitin-activating E1 family. UBA3 subfamily.</text>
</comment>
<dbReference type="EMBL" id="JAOAOG010000224">
    <property type="protein sequence ID" value="KAJ6239486.1"/>
    <property type="molecule type" value="Genomic_DNA"/>
</dbReference>
<keyword evidence="17" id="KW-1185">Reference proteome</keyword>
<evidence type="ECO:0000256" key="10">
    <source>
        <dbReference type="PROSITE-ProRule" id="PRU10132"/>
    </source>
</evidence>
<dbReference type="SMART" id="SM01181">
    <property type="entry name" value="E2_bind"/>
    <property type="match status" value="1"/>
</dbReference>
<sequence length="419" mass="47898">MTDRWEDIDKLILRAGPFAFEDYEGSEDFKNILHKAKILVIGAGGLGCEILKDLALSGFKDIHVIDLDTIDISNLNRQFLFTKKDVDKPKATTAANFIMDRVEGCKVTPHYCPIQDFDESFYSQFKIVISGLDNIEARRWLNAMLFSLLEFDTDGNPDMSTMIPLIDGGSEGFKGQVRVIFPGFGSCFECQMDAFPPQQKFPICTIRNTPRNADHCIEYASTVIWQESHEEKLDGDVHEHVQFVYEKALERAKSFNIEGVTYQRSQKIIKNIIPAVASTNAIISAACVNECFKLVTQCSFYLDNYMMYVGNNLYTYTFKYERKTDCLVCSSKTLKWKIDKTKKLEELIEQLKTDEKLQLKGPSIRSEGKSIFFNKGPLRTKTEKNLTKQLHELFQDGQTMTVMDRSMPNALVLEIVFDK</sequence>
<evidence type="ECO:0000256" key="5">
    <source>
        <dbReference type="ARBA" id="ARBA00022741"/>
    </source>
</evidence>
<dbReference type="InterPro" id="IPR035985">
    <property type="entry name" value="Ubiquitin-activating_enz"/>
</dbReference>
<evidence type="ECO:0000256" key="6">
    <source>
        <dbReference type="ARBA" id="ARBA00022786"/>
    </source>
</evidence>
<keyword evidence="5 11" id="KW-0547">Nucleotide-binding</keyword>
<protein>
    <recommendedName>
        <fullName evidence="3 11">NEDD8-activating enzyme E1 catalytic subunit</fullName>
        <ecNumber evidence="8 11">6.2.1.64</ecNumber>
    </recommendedName>
</protein>
<dbReference type="InterPro" id="IPR030468">
    <property type="entry name" value="Uba3_N"/>
</dbReference>
<dbReference type="EMBL" id="JANTQA010000008">
    <property type="protein sequence ID" value="KAJ3451450.1"/>
    <property type="molecule type" value="Genomic_DNA"/>
</dbReference>
<reference evidence="14" key="1">
    <citation type="submission" date="2022-08" db="EMBL/GenBank/DDBJ databases">
        <title>Novel sulfate-reducing endosymbionts in the free-living metamonad Anaeramoeba.</title>
        <authorList>
            <person name="Jerlstrom-Hultqvist J."/>
            <person name="Cepicka I."/>
            <person name="Gallot-Lavallee L."/>
            <person name="Salas-Leiva D."/>
            <person name="Curtis B.A."/>
            <person name="Zahonova K."/>
            <person name="Pipaliya S."/>
            <person name="Dacks J."/>
            <person name="Roger A.J."/>
        </authorList>
    </citation>
    <scope>NUCLEOTIDE SEQUENCE</scope>
    <source>
        <strain evidence="14">Schooner1</strain>
    </source>
</reference>
<gene>
    <name evidence="13" type="ORF">M0812_03193</name>
    <name evidence="14" type="ORF">M0813_03196</name>
    <name evidence="15" type="ORF">M0813_14888</name>
</gene>
<evidence type="ECO:0000256" key="1">
    <source>
        <dbReference type="ARBA" id="ARBA00005032"/>
    </source>
</evidence>